<keyword evidence="5" id="KW-1185">Reference proteome</keyword>
<dbReference type="Gene3D" id="2.30.110.10">
    <property type="entry name" value="Electron Transport, Fmn-binding Protein, Chain A"/>
    <property type="match status" value="1"/>
</dbReference>
<dbReference type="PANTHER" id="PTHR30466:SF11">
    <property type="entry name" value="FLAVIN-DEPENDENT MONOOXYGENASE, REDUCTASE SUBUNIT HSAB"/>
    <property type="match status" value="1"/>
</dbReference>
<dbReference type="InterPro" id="IPR050268">
    <property type="entry name" value="NADH-dep_flavin_reductase"/>
</dbReference>
<accession>A0ABV7KD15</accession>
<evidence type="ECO:0000256" key="2">
    <source>
        <dbReference type="ARBA" id="ARBA00023002"/>
    </source>
</evidence>
<dbReference type="SMART" id="SM00903">
    <property type="entry name" value="Flavin_Reduct"/>
    <property type="match status" value="1"/>
</dbReference>
<comment type="caution">
    <text evidence="4">The sequence shown here is derived from an EMBL/GenBank/DDBJ whole genome shotgun (WGS) entry which is preliminary data.</text>
</comment>
<dbReference type="EMBL" id="JBHRTK010000010">
    <property type="protein sequence ID" value="MFC3206211.1"/>
    <property type="molecule type" value="Genomic_DNA"/>
</dbReference>
<dbReference type="SUPFAM" id="SSF50475">
    <property type="entry name" value="FMN-binding split barrel"/>
    <property type="match status" value="1"/>
</dbReference>
<proteinExistence type="inferred from homology"/>
<dbReference type="Pfam" id="PF01613">
    <property type="entry name" value="Flavin_Reduct"/>
    <property type="match status" value="1"/>
</dbReference>
<dbReference type="Proteomes" id="UP001595583">
    <property type="component" value="Unassembled WGS sequence"/>
</dbReference>
<dbReference type="EC" id="1.5.1.-" evidence="4"/>
<sequence>MSPDPMQFWTLLGQRVVGSTVITVDGPAGPSGFLGLSATHVCASPPTMLVSIDEKTSACGDILARRRFAVNYLPADSERVAGLFAGKSGVSGAARFEEGQWTSLETGCPIFVRAVGAADCEVEEVIHRHGVAIVIGRVVATMTNDKEMPLLHHRGRTMSLTAASSG</sequence>
<evidence type="ECO:0000313" key="5">
    <source>
        <dbReference type="Proteomes" id="UP001595583"/>
    </source>
</evidence>
<evidence type="ECO:0000259" key="3">
    <source>
        <dbReference type="SMART" id="SM00903"/>
    </source>
</evidence>
<dbReference type="InterPro" id="IPR012349">
    <property type="entry name" value="Split_barrel_FMN-bd"/>
</dbReference>
<reference evidence="5" key="1">
    <citation type="journal article" date="2019" name="Int. J. Syst. Evol. Microbiol.">
        <title>The Global Catalogue of Microorganisms (GCM) 10K type strain sequencing project: providing services to taxonomists for standard genome sequencing and annotation.</title>
        <authorList>
            <consortium name="The Broad Institute Genomics Platform"/>
            <consortium name="The Broad Institute Genome Sequencing Center for Infectious Disease"/>
            <person name="Wu L."/>
            <person name="Ma J."/>
        </authorList>
    </citation>
    <scope>NUCLEOTIDE SEQUENCE [LARGE SCALE GENOMIC DNA]</scope>
    <source>
        <strain evidence="5">KCTC 52165</strain>
    </source>
</reference>
<dbReference type="RefSeq" id="WP_378220027.1">
    <property type="nucleotide sequence ID" value="NZ_JBHRTK010000010.1"/>
</dbReference>
<gene>
    <name evidence="4" type="ORF">ACFOHJ_08325</name>
</gene>
<comment type="similarity">
    <text evidence="1">Belongs to the non-flavoprotein flavin reductase family.</text>
</comment>
<organism evidence="4 5">
    <name type="scientific">Aquamicrobium soli</name>
    <dbReference type="NCBI Taxonomy" id="1811518"/>
    <lineage>
        <taxon>Bacteria</taxon>
        <taxon>Pseudomonadati</taxon>
        <taxon>Pseudomonadota</taxon>
        <taxon>Alphaproteobacteria</taxon>
        <taxon>Hyphomicrobiales</taxon>
        <taxon>Phyllobacteriaceae</taxon>
        <taxon>Aquamicrobium</taxon>
    </lineage>
</organism>
<dbReference type="GO" id="GO:0016491">
    <property type="term" value="F:oxidoreductase activity"/>
    <property type="evidence" value="ECO:0007669"/>
    <property type="project" value="UniProtKB-KW"/>
</dbReference>
<protein>
    <submittedName>
        <fullName evidence="4">Flavin reductase family protein</fullName>
        <ecNumber evidence="4">1.5.1.-</ecNumber>
    </submittedName>
</protein>
<dbReference type="PANTHER" id="PTHR30466">
    <property type="entry name" value="FLAVIN REDUCTASE"/>
    <property type="match status" value="1"/>
</dbReference>
<evidence type="ECO:0000313" key="4">
    <source>
        <dbReference type="EMBL" id="MFC3206211.1"/>
    </source>
</evidence>
<evidence type="ECO:0000256" key="1">
    <source>
        <dbReference type="ARBA" id="ARBA00008898"/>
    </source>
</evidence>
<name>A0ABV7KD15_9HYPH</name>
<dbReference type="InterPro" id="IPR002563">
    <property type="entry name" value="Flavin_Rdtase-like_dom"/>
</dbReference>
<keyword evidence="2 4" id="KW-0560">Oxidoreductase</keyword>
<feature type="domain" description="Flavin reductase like" evidence="3">
    <location>
        <begin position="12"/>
        <end position="159"/>
    </location>
</feature>